<dbReference type="PROSITE" id="PS00411">
    <property type="entry name" value="KINESIN_MOTOR_1"/>
    <property type="match status" value="1"/>
</dbReference>
<dbReference type="InterPro" id="IPR027417">
    <property type="entry name" value="P-loop_NTPase"/>
</dbReference>
<dbReference type="SMART" id="SM00129">
    <property type="entry name" value="KISc"/>
    <property type="match status" value="1"/>
</dbReference>
<keyword evidence="1" id="KW-0934">Plastid</keyword>
<evidence type="ECO:0000256" key="4">
    <source>
        <dbReference type="ARBA" id="ARBA00023175"/>
    </source>
</evidence>
<evidence type="ECO:0000256" key="7">
    <source>
        <dbReference type="SAM" id="MobiDB-lite"/>
    </source>
</evidence>
<feature type="compositionally biased region" description="Low complexity" evidence="7">
    <location>
        <begin position="726"/>
        <end position="738"/>
    </location>
</feature>
<dbReference type="GO" id="GO:0003777">
    <property type="term" value="F:microtubule motor activity"/>
    <property type="evidence" value="ECO:0007669"/>
    <property type="project" value="InterPro"/>
</dbReference>
<dbReference type="Gene3D" id="3.40.850.10">
    <property type="entry name" value="Kinesin motor domain"/>
    <property type="match status" value="1"/>
</dbReference>
<dbReference type="InterPro" id="IPR019821">
    <property type="entry name" value="Kinesin_motor_CS"/>
</dbReference>
<dbReference type="GO" id="GO:0007018">
    <property type="term" value="P:microtubule-based movement"/>
    <property type="evidence" value="ECO:0007669"/>
    <property type="project" value="InterPro"/>
</dbReference>
<keyword evidence="4 5" id="KW-0505">Motor protein</keyword>
<dbReference type="GO" id="GO:0008017">
    <property type="term" value="F:microtubule binding"/>
    <property type="evidence" value="ECO:0007669"/>
    <property type="project" value="InterPro"/>
</dbReference>
<keyword evidence="2 5" id="KW-0547">Nucleotide-binding</keyword>
<dbReference type="InterPro" id="IPR001752">
    <property type="entry name" value="Kinesin_motor_dom"/>
</dbReference>
<keyword evidence="3 5" id="KW-0067">ATP-binding</keyword>
<organism evidence="9">
    <name type="scientific">Marsilea vestita</name>
    <name type="common">Hairy water-clover</name>
    <dbReference type="NCBI Taxonomy" id="59764"/>
    <lineage>
        <taxon>Eukaryota</taxon>
        <taxon>Viridiplantae</taxon>
        <taxon>Streptophyta</taxon>
        <taxon>Embryophyta</taxon>
        <taxon>Tracheophyta</taxon>
        <taxon>Polypodiopsida</taxon>
        <taxon>Polypodiidae</taxon>
        <taxon>Salviniales</taxon>
        <taxon>Marsileaceae</taxon>
        <taxon>Marsilea</taxon>
    </lineage>
</organism>
<reference evidence="9" key="1">
    <citation type="journal article" date="2016" name="Cytoskeleton">
        <title>Transcriptome analysis reveals a diverse family of kinesins essential for spermatogenesis in the fern Marsilea.</title>
        <authorList>
            <person name="Tomei E.J."/>
            <person name="Wolniak S.M."/>
        </authorList>
    </citation>
    <scope>NUCLEOTIDE SEQUENCE</scope>
</reference>
<evidence type="ECO:0000313" key="9">
    <source>
        <dbReference type="EMBL" id="AMS24233.1"/>
    </source>
</evidence>
<evidence type="ECO:0000256" key="6">
    <source>
        <dbReference type="SAM" id="Coils"/>
    </source>
</evidence>
<dbReference type="EMBL" id="KT986259">
    <property type="protein sequence ID" value="AMS24233.1"/>
    <property type="molecule type" value="mRNA"/>
</dbReference>
<dbReference type="SUPFAM" id="SSF52540">
    <property type="entry name" value="P-loop containing nucleoside triphosphate hydrolases"/>
    <property type="match status" value="1"/>
</dbReference>
<proteinExistence type="evidence at transcript level"/>
<feature type="coiled-coil region" evidence="6">
    <location>
        <begin position="565"/>
        <end position="592"/>
    </location>
</feature>
<keyword evidence="1" id="KW-0150">Chloroplast</keyword>
<comment type="similarity">
    <text evidence="5">Belongs to the TRAFAC class myosin-kinesin ATPase superfamily. Kinesin family.</text>
</comment>
<feature type="compositionally biased region" description="Polar residues" evidence="7">
    <location>
        <begin position="697"/>
        <end position="709"/>
    </location>
</feature>
<dbReference type="PRINTS" id="PR00380">
    <property type="entry name" value="KINESINHEAVY"/>
</dbReference>
<dbReference type="PROSITE" id="PS50067">
    <property type="entry name" value="KINESIN_MOTOR_2"/>
    <property type="match status" value="1"/>
</dbReference>
<feature type="binding site" evidence="5">
    <location>
        <begin position="95"/>
        <end position="102"/>
    </location>
    <ligand>
        <name>ATP</name>
        <dbReference type="ChEBI" id="CHEBI:30616"/>
    </ligand>
</feature>
<dbReference type="Pfam" id="PF23735">
    <property type="entry name" value="KIF9"/>
    <property type="match status" value="1"/>
</dbReference>
<evidence type="ECO:0000256" key="2">
    <source>
        <dbReference type="ARBA" id="ARBA00022741"/>
    </source>
</evidence>
<dbReference type="PANTHER" id="PTHR47968:SF67">
    <property type="entry name" value="KINESIN MOTOR DOMAIN-CONTAINING PROTEIN"/>
    <property type="match status" value="1"/>
</dbReference>
<dbReference type="GO" id="GO:0005524">
    <property type="term" value="F:ATP binding"/>
    <property type="evidence" value="ECO:0007669"/>
    <property type="project" value="UniProtKB-UniRule"/>
</dbReference>
<evidence type="ECO:0000256" key="1">
    <source>
        <dbReference type="ARBA" id="ARBA00022528"/>
    </source>
</evidence>
<dbReference type="AlphaFoldDB" id="A0A142KWB3"/>
<name>A0A142KWB3_MARVE</name>
<feature type="domain" description="Kinesin motor" evidence="8">
    <location>
        <begin position="8"/>
        <end position="347"/>
    </location>
</feature>
<dbReference type="InterPro" id="IPR027640">
    <property type="entry name" value="Kinesin-like_fam"/>
</dbReference>
<dbReference type="PANTHER" id="PTHR47968">
    <property type="entry name" value="CENTROMERE PROTEIN E"/>
    <property type="match status" value="1"/>
</dbReference>
<evidence type="ECO:0000259" key="8">
    <source>
        <dbReference type="PROSITE" id="PS50067"/>
    </source>
</evidence>
<feature type="region of interest" description="Disordered" evidence="7">
    <location>
        <begin position="689"/>
        <end position="754"/>
    </location>
</feature>
<feature type="region of interest" description="Disordered" evidence="7">
    <location>
        <begin position="861"/>
        <end position="910"/>
    </location>
</feature>
<protein>
    <submittedName>
        <fullName evidence="9">Kinesin 9B protein</fullName>
    </submittedName>
</protein>
<evidence type="ECO:0000256" key="3">
    <source>
        <dbReference type="ARBA" id="ARBA00022840"/>
    </source>
</evidence>
<dbReference type="InterPro" id="IPR056524">
    <property type="entry name" value="KIF6/9_C"/>
</dbReference>
<dbReference type="Pfam" id="PF00225">
    <property type="entry name" value="Kinesin"/>
    <property type="match status" value="1"/>
</dbReference>
<accession>A0A142KWB3</accession>
<keyword evidence="6" id="KW-0175">Coiled coil</keyword>
<feature type="coiled-coil region" evidence="6">
    <location>
        <begin position="620"/>
        <end position="654"/>
    </location>
</feature>
<dbReference type="InterPro" id="IPR036961">
    <property type="entry name" value="Kinesin_motor_dom_sf"/>
</dbReference>
<evidence type="ECO:0000256" key="5">
    <source>
        <dbReference type="PROSITE-ProRule" id="PRU00283"/>
    </source>
</evidence>
<sequence length="1008" mass="113358">MAAPDTSNIEIYLRMRPITEAPATYEIDEDEGRVQFHMPRQVAAGMANHQKERYDFFFTHIFDTTAMQDTIFERVARKVVLGSLDGFNGTIFAYGQTGSGKTYTITGGAERYVDRGIIPRTISLIYSELGKRSDYSYTIHFSYLEIYNETGIDLLNPDHETTPLEELPKVSLLEDDENVIHMRNLSSHLATNEEEALNLLFVGDTNRMISSTPMNMASSRSHCIFTAYIEARKAGEDIVRKSKLHLVDLAGSERVSKTGVDGQILKEAKYINLSLHFLEQVIVALQEKSQGKARHHIPYRNSMMTSVLRDALGGNCQTVMLATASIAQDQLEETISTCRFAQRVATISNKVLINEELDPSLVIRRLKQEVKDLKAEIQLLRGNNEDDHALTESEVEALKKNVHNYVNDTSFESTLNFGASVQQIRTIFSIFKDMINNGGNKNTKEEHEEGEMNPEEDTNMLNETIRDLHRKIQERDNEINILVNFIRKQNLGCLKSFEGLREELSAPTPSDDYKDITRLQMPQNTPIDDQPTPQAMSFEVFQKNHPKSKGIDENKMILRSKYNEVKELSGHVNAARDNINKIKTQIQRHRIERAMEGIMENGKSFTSGSDPLENELVNKIETEKRNYKDGFNKLRDLKREIENINNLLEQAHMKIQDDWQKWNSLVSKIDNTCTDSSTTVIPILNQCSSIDPDGRNGNPTTLVTTNSDEVGNPKCALNEGKTLNQSISSSPKDSSNSSQDYVSKPMISSQGYSRADSVNSIHRYALGERASSHLGIAAKEKAIPNLGYIPKERLMSNLGNPQREREMSNLSFSHEDSTPLLNNEQTLMTDALAKGDAKVDVHTSRSHASMVDVQSIRQAKHEASMRRSYSPLTDVPTTGNTNPESFMRRSYNSMTNVPTTGNTTPEPFMRRSYSSMRDVPTTGNTNVEAHTSRSYSSMAGAPTKQNMKVEPYSTLMVDENAMAQPFSNRSHTSMVDVPTTGNAKTDADIAAFYKARDNLLKMKSSLSK</sequence>
<feature type="compositionally biased region" description="Polar residues" evidence="7">
    <location>
        <begin position="875"/>
        <end position="905"/>
    </location>
</feature>